<keyword evidence="7 13" id="KW-0479">Metal-binding</keyword>
<keyword evidence="5 13" id="KW-0349">Heme</keyword>
<dbReference type="PANTHER" id="PTHR46300">
    <property type="entry name" value="P450, PUTATIVE (EUROFUNG)-RELATED-RELATED"/>
    <property type="match status" value="1"/>
</dbReference>
<evidence type="ECO:0000256" key="3">
    <source>
        <dbReference type="ARBA" id="ARBA00005179"/>
    </source>
</evidence>
<keyword evidence="12 15" id="KW-0472">Membrane</keyword>
<dbReference type="GO" id="GO:0016020">
    <property type="term" value="C:membrane"/>
    <property type="evidence" value="ECO:0007669"/>
    <property type="project" value="UniProtKB-SubCell"/>
</dbReference>
<dbReference type="InterPro" id="IPR017972">
    <property type="entry name" value="Cyt_P450_CS"/>
</dbReference>
<name>A0A9P3GID0_9APHY</name>
<dbReference type="InterPro" id="IPR050364">
    <property type="entry name" value="Cytochrome_P450_fung"/>
</dbReference>
<keyword evidence="9 14" id="KW-0560">Oxidoreductase</keyword>
<evidence type="ECO:0000256" key="8">
    <source>
        <dbReference type="ARBA" id="ARBA00022989"/>
    </source>
</evidence>
<protein>
    <submittedName>
        <fullName evidence="16">Cytochrome P450</fullName>
    </submittedName>
</protein>
<keyword evidence="8 15" id="KW-1133">Transmembrane helix</keyword>
<evidence type="ECO:0000256" key="10">
    <source>
        <dbReference type="ARBA" id="ARBA00023004"/>
    </source>
</evidence>
<evidence type="ECO:0000256" key="7">
    <source>
        <dbReference type="ARBA" id="ARBA00022723"/>
    </source>
</evidence>
<keyword evidence="17" id="KW-1185">Reference proteome</keyword>
<accession>A0A9P3GID0</accession>
<evidence type="ECO:0000256" key="9">
    <source>
        <dbReference type="ARBA" id="ARBA00023002"/>
    </source>
</evidence>
<evidence type="ECO:0000313" key="16">
    <source>
        <dbReference type="EMBL" id="GJE96483.1"/>
    </source>
</evidence>
<feature type="transmembrane region" description="Helical" evidence="15">
    <location>
        <begin position="6"/>
        <end position="25"/>
    </location>
</feature>
<reference evidence="16 17" key="1">
    <citation type="submission" date="2021-08" db="EMBL/GenBank/DDBJ databases">
        <title>Draft Genome Sequence of Phanerochaete sordida strain YK-624.</title>
        <authorList>
            <person name="Mori T."/>
            <person name="Dohra H."/>
            <person name="Suzuki T."/>
            <person name="Kawagishi H."/>
            <person name="Hirai H."/>
        </authorList>
    </citation>
    <scope>NUCLEOTIDE SEQUENCE [LARGE SCALE GENOMIC DNA]</scope>
    <source>
        <strain evidence="16 17">YK-624</strain>
    </source>
</reference>
<keyword evidence="10 13" id="KW-0408">Iron</keyword>
<dbReference type="PANTHER" id="PTHR46300:SF7">
    <property type="entry name" value="P450, PUTATIVE (EUROFUNG)-RELATED"/>
    <property type="match status" value="1"/>
</dbReference>
<feature type="binding site" description="axial binding residue" evidence="13">
    <location>
        <position position="441"/>
    </location>
    <ligand>
        <name>heme</name>
        <dbReference type="ChEBI" id="CHEBI:30413"/>
    </ligand>
    <ligandPart>
        <name>Fe</name>
        <dbReference type="ChEBI" id="CHEBI:18248"/>
    </ligandPart>
</feature>
<dbReference type="CDD" id="cd11065">
    <property type="entry name" value="CYP64-like"/>
    <property type="match status" value="1"/>
</dbReference>
<evidence type="ECO:0000256" key="5">
    <source>
        <dbReference type="ARBA" id="ARBA00022617"/>
    </source>
</evidence>
<dbReference type="GO" id="GO:0004497">
    <property type="term" value="F:monooxygenase activity"/>
    <property type="evidence" value="ECO:0007669"/>
    <property type="project" value="UniProtKB-KW"/>
</dbReference>
<comment type="similarity">
    <text evidence="4 14">Belongs to the cytochrome P450 family.</text>
</comment>
<dbReference type="SUPFAM" id="SSF48264">
    <property type="entry name" value="Cytochrome P450"/>
    <property type="match status" value="1"/>
</dbReference>
<dbReference type="Pfam" id="PF00067">
    <property type="entry name" value="p450"/>
    <property type="match status" value="1"/>
</dbReference>
<gene>
    <name evidence="16" type="ORF">PsYK624_126800</name>
</gene>
<dbReference type="GO" id="GO:0020037">
    <property type="term" value="F:heme binding"/>
    <property type="evidence" value="ECO:0007669"/>
    <property type="project" value="InterPro"/>
</dbReference>
<evidence type="ECO:0000256" key="15">
    <source>
        <dbReference type="SAM" id="Phobius"/>
    </source>
</evidence>
<evidence type="ECO:0000256" key="11">
    <source>
        <dbReference type="ARBA" id="ARBA00023033"/>
    </source>
</evidence>
<sequence>MALQYQVQLPVTWLIVGLVTAYVLARRVTRRSRYPPGPRGLPLIRNLFDVPVDDAWIKYQEMGTQCGSDIIHLQALNMHVVVINSSTIAHELLEKRSSIYSSRQHSVMLSELSGWIRDWAFWQYGDGWRKHRRFFTEHFRPELVPGYYAKQVKGVDKLLRNLLDSPEEFREHIRLLTTATILDIIYGFHIEAGDPLIELVQQAMNTLNEFMNTGVYLVDVITWLKFLPSWLPGTGFQRQAARWRTLVYGMYDEPYRMFKTALHEGTAEPCFTSVLLAAAEGDKWDDLDESVVSVTGTTYGAGEDTTKTSLSAFVLALTLFPEAQVAAQQELDRVLSRKRLPTIEDQAALPQVTAVVLELLRWHCVVPLGISHLTTADDEYGGYFIPAGSVVIGNSWAMLHDPSAFPDPERFDPSRFLATDGSLRSDAPSVTPAFGFGRRICPGRHFARDFLWLAIANILAVFSIRRAIDEDGKEVETRAEFSSRVFRSPLPFKCHIAPRFPEAEGLISEAADNGRA</sequence>
<dbReference type="InterPro" id="IPR036396">
    <property type="entry name" value="Cyt_P450_sf"/>
</dbReference>
<dbReference type="PROSITE" id="PS00086">
    <property type="entry name" value="CYTOCHROME_P450"/>
    <property type="match status" value="1"/>
</dbReference>
<comment type="caution">
    <text evidence="16">The sequence shown here is derived from an EMBL/GenBank/DDBJ whole genome shotgun (WGS) entry which is preliminary data.</text>
</comment>
<dbReference type="AlphaFoldDB" id="A0A9P3GID0"/>
<dbReference type="Gene3D" id="1.10.630.10">
    <property type="entry name" value="Cytochrome P450"/>
    <property type="match status" value="1"/>
</dbReference>
<evidence type="ECO:0000256" key="6">
    <source>
        <dbReference type="ARBA" id="ARBA00022692"/>
    </source>
</evidence>
<comment type="cofactor">
    <cofactor evidence="1 13">
        <name>heme</name>
        <dbReference type="ChEBI" id="CHEBI:30413"/>
    </cofactor>
</comment>
<dbReference type="GO" id="GO:0005506">
    <property type="term" value="F:iron ion binding"/>
    <property type="evidence" value="ECO:0007669"/>
    <property type="project" value="InterPro"/>
</dbReference>
<dbReference type="OrthoDB" id="2789670at2759"/>
<keyword evidence="6 15" id="KW-0812">Transmembrane</keyword>
<evidence type="ECO:0000313" key="17">
    <source>
        <dbReference type="Proteomes" id="UP000703269"/>
    </source>
</evidence>
<organism evidence="16 17">
    <name type="scientific">Phanerochaete sordida</name>
    <dbReference type="NCBI Taxonomy" id="48140"/>
    <lineage>
        <taxon>Eukaryota</taxon>
        <taxon>Fungi</taxon>
        <taxon>Dikarya</taxon>
        <taxon>Basidiomycota</taxon>
        <taxon>Agaricomycotina</taxon>
        <taxon>Agaricomycetes</taxon>
        <taxon>Polyporales</taxon>
        <taxon>Phanerochaetaceae</taxon>
        <taxon>Phanerochaete</taxon>
    </lineage>
</organism>
<dbReference type="InterPro" id="IPR001128">
    <property type="entry name" value="Cyt_P450"/>
</dbReference>
<evidence type="ECO:0000256" key="12">
    <source>
        <dbReference type="ARBA" id="ARBA00023136"/>
    </source>
</evidence>
<comment type="pathway">
    <text evidence="3">Secondary metabolite biosynthesis.</text>
</comment>
<proteinExistence type="inferred from homology"/>
<dbReference type="GO" id="GO:0016705">
    <property type="term" value="F:oxidoreductase activity, acting on paired donors, with incorporation or reduction of molecular oxygen"/>
    <property type="evidence" value="ECO:0007669"/>
    <property type="project" value="InterPro"/>
</dbReference>
<dbReference type="Proteomes" id="UP000703269">
    <property type="component" value="Unassembled WGS sequence"/>
</dbReference>
<dbReference type="PRINTS" id="PR00463">
    <property type="entry name" value="EP450I"/>
</dbReference>
<dbReference type="PRINTS" id="PR00385">
    <property type="entry name" value="P450"/>
</dbReference>
<evidence type="ECO:0000256" key="14">
    <source>
        <dbReference type="RuleBase" id="RU000461"/>
    </source>
</evidence>
<evidence type="ECO:0000256" key="2">
    <source>
        <dbReference type="ARBA" id="ARBA00004167"/>
    </source>
</evidence>
<evidence type="ECO:0000256" key="13">
    <source>
        <dbReference type="PIRSR" id="PIRSR602401-1"/>
    </source>
</evidence>
<dbReference type="InterPro" id="IPR002401">
    <property type="entry name" value="Cyt_P450_E_grp-I"/>
</dbReference>
<keyword evidence="11 14" id="KW-0503">Monooxygenase</keyword>
<evidence type="ECO:0000256" key="4">
    <source>
        <dbReference type="ARBA" id="ARBA00010617"/>
    </source>
</evidence>
<dbReference type="EMBL" id="BPQB01000060">
    <property type="protein sequence ID" value="GJE96483.1"/>
    <property type="molecule type" value="Genomic_DNA"/>
</dbReference>
<evidence type="ECO:0000256" key="1">
    <source>
        <dbReference type="ARBA" id="ARBA00001971"/>
    </source>
</evidence>
<comment type="subcellular location">
    <subcellularLocation>
        <location evidence="2">Membrane</location>
        <topology evidence="2">Single-pass membrane protein</topology>
    </subcellularLocation>
</comment>